<gene>
    <name evidence="1" type="ORF">QE382_001848</name>
</gene>
<evidence type="ECO:0000313" key="2">
    <source>
        <dbReference type="Proteomes" id="UP001244640"/>
    </source>
</evidence>
<reference evidence="1 2" key="1">
    <citation type="submission" date="2023-07" db="EMBL/GenBank/DDBJ databases">
        <title>Functional and genomic diversity of the sorghum phyllosphere microbiome.</title>
        <authorList>
            <person name="Shade A."/>
        </authorList>
    </citation>
    <scope>NUCLEOTIDE SEQUENCE [LARGE SCALE GENOMIC DNA]</scope>
    <source>
        <strain evidence="1 2">SORGH_AS_0892</strain>
    </source>
</reference>
<dbReference type="EMBL" id="JAUTBA010000001">
    <property type="protein sequence ID" value="MDQ1149864.1"/>
    <property type="molecule type" value="Genomic_DNA"/>
</dbReference>
<protein>
    <submittedName>
        <fullName evidence="1">Uncharacterized protein</fullName>
    </submittedName>
</protein>
<name>A0ABU0U4I1_9SPHI</name>
<sequence length="65" mass="7682">MYVFTLFFSFLKSLSHDLSHDLRHDLYPGFEGLLSLVIIKDGLQQQYQEINNSRIDFQLQVIIHV</sequence>
<dbReference type="Proteomes" id="UP001244640">
    <property type="component" value="Unassembled WGS sequence"/>
</dbReference>
<keyword evidence="2" id="KW-1185">Reference proteome</keyword>
<evidence type="ECO:0000313" key="1">
    <source>
        <dbReference type="EMBL" id="MDQ1149864.1"/>
    </source>
</evidence>
<comment type="caution">
    <text evidence="1">The sequence shown here is derived from an EMBL/GenBank/DDBJ whole genome shotgun (WGS) entry which is preliminary data.</text>
</comment>
<proteinExistence type="predicted"/>
<accession>A0ABU0U4I1</accession>
<organism evidence="1 2">
    <name type="scientific">Sphingobacterium zeae</name>
    <dbReference type="NCBI Taxonomy" id="1776859"/>
    <lineage>
        <taxon>Bacteria</taxon>
        <taxon>Pseudomonadati</taxon>
        <taxon>Bacteroidota</taxon>
        <taxon>Sphingobacteriia</taxon>
        <taxon>Sphingobacteriales</taxon>
        <taxon>Sphingobacteriaceae</taxon>
        <taxon>Sphingobacterium</taxon>
    </lineage>
</organism>